<feature type="domain" description="DUF7905" evidence="2">
    <location>
        <begin position="382"/>
        <end position="561"/>
    </location>
</feature>
<feature type="region of interest" description="Disordered" evidence="1">
    <location>
        <begin position="1"/>
        <end position="26"/>
    </location>
</feature>
<dbReference type="EMBL" id="CH476617">
    <property type="protein sequence ID" value="EEP81097.1"/>
    <property type="molecule type" value="Genomic_DNA"/>
</dbReference>
<reference evidence="4" key="1">
    <citation type="journal article" date="2009" name="Genome Res.">
        <title>Comparative genomic analyses of the human fungal pathogens Coccidioides and their relatives.</title>
        <authorList>
            <person name="Sharpton T.J."/>
            <person name="Stajich J.E."/>
            <person name="Rounsley S.D."/>
            <person name="Gardner M.J."/>
            <person name="Wortman J.R."/>
            <person name="Jordar V.S."/>
            <person name="Maiti R."/>
            <person name="Kodira C.D."/>
            <person name="Neafsey D.E."/>
            <person name="Zeng Q."/>
            <person name="Hung C.-Y."/>
            <person name="McMahan C."/>
            <person name="Muszewska A."/>
            <person name="Grynberg M."/>
            <person name="Mandel M.A."/>
            <person name="Kellner E.M."/>
            <person name="Barker B.M."/>
            <person name="Galgiani J.N."/>
            <person name="Orbach M.J."/>
            <person name="Kirkland T.N."/>
            <person name="Cole G.T."/>
            <person name="Henn M.R."/>
            <person name="Birren B.W."/>
            <person name="Taylor J.W."/>
        </authorList>
    </citation>
    <scope>NUCLEOTIDE SEQUENCE [LARGE SCALE GENOMIC DNA]</scope>
    <source>
        <strain evidence="4">UAMH 1704</strain>
    </source>
</reference>
<evidence type="ECO:0000313" key="4">
    <source>
        <dbReference type="Proteomes" id="UP000002058"/>
    </source>
</evidence>
<accession>C4JU00</accession>
<dbReference type="AlphaFoldDB" id="C4JU00"/>
<dbReference type="OrthoDB" id="4739136at2759"/>
<dbReference type="InParanoid" id="C4JU00"/>
<feature type="region of interest" description="Disordered" evidence="1">
    <location>
        <begin position="70"/>
        <end position="89"/>
    </location>
</feature>
<dbReference type="KEGG" id="ure:UREG_05939"/>
<name>C4JU00_UNCRE</name>
<dbReference type="InterPro" id="IPR057227">
    <property type="entry name" value="DUF7905"/>
</dbReference>
<dbReference type="RefSeq" id="XP_002585250.1">
    <property type="nucleotide sequence ID" value="XM_002585204.1"/>
</dbReference>
<proteinExistence type="predicted"/>
<organism evidence="3 4">
    <name type="scientific">Uncinocarpus reesii (strain UAMH 1704)</name>
    <dbReference type="NCBI Taxonomy" id="336963"/>
    <lineage>
        <taxon>Eukaryota</taxon>
        <taxon>Fungi</taxon>
        <taxon>Dikarya</taxon>
        <taxon>Ascomycota</taxon>
        <taxon>Pezizomycotina</taxon>
        <taxon>Eurotiomycetes</taxon>
        <taxon>Eurotiomycetidae</taxon>
        <taxon>Onygenales</taxon>
        <taxon>Onygenaceae</taxon>
        <taxon>Uncinocarpus</taxon>
    </lineage>
</organism>
<feature type="compositionally biased region" description="Basic and acidic residues" evidence="1">
    <location>
        <begin position="11"/>
        <end position="22"/>
    </location>
</feature>
<dbReference type="HOGENOM" id="CLU_482494_0_0_1"/>
<dbReference type="Pfam" id="PF25482">
    <property type="entry name" value="DUF7905"/>
    <property type="match status" value="1"/>
</dbReference>
<dbReference type="GeneID" id="8444333"/>
<keyword evidence="4" id="KW-1185">Reference proteome</keyword>
<feature type="compositionally biased region" description="Polar residues" evidence="1">
    <location>
        <begin position="70"/>
        <end position="81"/>
    </location>
</feature>
<dbReference type="Proteomes" id="UP000002058">
    <property type="component" value="Unassembled WGS sequence"/>
</dbReference>
<evidence type="ECO:0000313" key="3">
    <source>
        <dbReference type="EMBL" id="EEP81097.1"/>
    </source>
</evidence>
<evidence type="ECO:0000256" key="1">
    <source>
        <dbReference type="SAM" id="MobiDB-lite"/>
    </source>
</evidence>
<sequence>MDEYELVGAQDGHEPAPKRPDNFMRSPVPRSFLGLVDSQPIALPQIQSGNGLPDNVKLDLPPNNLLVRSLTPQNGPNTVNNAPRPVPASRTRPVWVNRLNKSGQSRGSDYKDSPAKAAWRAGHPFTGRIRLPAPYGQIKQKIIDESGLKSSREAEHGLLERITAETGAFIPPPHNNEQFFRVWGTSEQVRKARLIVSQALAIFTSSQPQNKKKSDHFVKISSYCEQKEERINQIEKHDSMLQLLRQRPDPSSRFPETLIFLWPSDELPMESALGPQLEALDPLRIEFGCPIYVDEELPSYIRVDAYDHDTVLKVVSRLRAEWAELLATMHVKVKLYLIQPPEKLMNCEVQIRMPRLANGVILCTPVLYGMLVGPNHPRSQKDKRELVCMKNEKRLRDAVEQSLQGLRFLKGHVRMRLNFGVFVLDEYRTPQGKPRHSYEEFRTMLFNSKTKGRLIPGLDFRHGNQDLLSRIAAATDLLSPYEATAFTLEQATPLYAVNFEFIGEDSSVLRLEAEFAKSPASGLLEVFQRRWIRPHEGKSFGDQRPPLQIGVIDFERYEFDMFGIR</sequence>
<dbReference type="VEuPathDB" id="FungiDB:UREG_05939"/>
<dbReference type="eggNOG" id="ENOG502S50B">
    <property type="taxonomic scope" value="Eukaryota"/>
</dbReference>
<evidence type="ECO:0000259" key="2">
    <source>
        <dbReference type="Pfam" id="PF25482"/>
    </source>
</evidence>
<gene>
    <name evidence="3" type="ORF">UREG_05939</name>
</gene>
<protein>
    <recommendedName>
        <fullName evidence="2">DUF7905 domain-containing protein</fullName>
    </recommendedName>
</protein>